<feature type="compositionally biased region" description="Basic and acidic residues" evidence="1">
    <location>
        <begin position="9"/>
        <end position="24"/>
    </location>
</feature>
<evidence type="ECO:0000256" key="1">
    <source>
        <dbReference type="SAM" id="MobiDB-lite"/>
    </source>
</evidence>
<keyword evidence="3" id="KW-1185">Reference proteome</keyword>
<dbReference type="AlphaFoldDB" id="A0AAD5C9M6"/>
<dbReference type="EMBL" id="JAMZMK010008927">
    <property type="protein sequence ID" value="KAI7737881.1"/>
    <property type="molecule type" value="Genomic_DNA"/>
</dbReference>
<evidence type="ECO:0000313" key="2">
    <source>
        <dbReference type="EMBL" id="KAI7737881.1"/>
    </source>
</evidence>
<organism evidence="2 3">
    <name type="scientific">Ambrosia artemisiifolia</name>
    <name type="common">Common ragweed</name>
    <dbReference type="NCBI Taxonomy" id="4212"/>
    <lineage>
        <taxon>Eukaryota</taxon>
        <taxon>Viridiplantae</taxon>
        <taxon>Streptophyta</taxon>
        <taxon>Embryophyta</taxon>
        <taxon>Tracheophyta</taxon>
        <taxon>Spermatophyta</taxon>
        <taxon>Magnoliopsida</taxon>
        <taxon>eudicotyledons</taxon>
        <taxon>Gunneridae</taxon>
        <taxon>Pentapetalae</taxon>
        <taxon>asterids</taxon>
        <taxon>campanulids</taxon>
        <taxon>Asterales</taxon>
        <taxon>Asteraceae</taxon>
        <taxon>Asteroideae</taxon>
        <taxon>Heliantheae alliance</taxon>
        <taxon>Heliantheae</taxon>
        <taxon>Ambrosia</taxon>
    </lineage>
</organism>
<comment type="caution">
    <text evidence="2">The sequence shown here is derived from an EMBL/GenBank/DDBJ whole genome shotgun (WGS) entry which is preliminary data.</text>
</comment>
<accession>A0AAD5C9M6</accession>
<dbReference type="Proteomes" id="UP001206925">
    <property type="component" value="Unassembled WGS sequence"/>
</dbReference>
<reference evidence="2" key="1">
    <citation type="submission" date="2022-06" db="EMBL/GenBank/DDBJ databases">
        <title>Uncovering the hologenomic basis of an extraordinary plant invasion.</title>
        <authorList>
            <person name="Bieker V.C."/>
            <person name="Martin M.D."/>
            <person name="Gilbert T."/>
            <person name="Hodgins K."/>
            <person name="Battlay P."/>
            <person name="Petersen B."/>
            <person name="Wilson J."/>
        </authorList>
    </citation>
    <scope>NUCLEOTIDE SEQUENCE</scope>
    <source>
        <strain evidence="2">AA19_3_7</strain>
        <tissue evidence="2">Leaf</tissue>
    </source>
</reference>
<evidence type="ECO:0000313" key="3">
    <source>
        <dbReference type="Proteomes" id="UP001206925"/>
    </source>
</evidence>
<feature type="region of interest" description="Disordered" evidence="1">
    <location>
        <begin position="1"/>
        <end position="35"/>
    </location>
</feature>
<gene>
    <name evidence="2" type="ORF">M8C21_032145</name>
</gene>
<sequence>MFASVPSMFHKEVLREEHERVDEKEKEEEDENEGHEFSFTFKFPTFEEFSKNSKSFSEVLLEDYEADKPDMSLDGMLVSNECPLLEFEGSVHESHDDQECAIEHLVDNSSNSKSSCEDKGKKRNL</sequence>
<name>A0AAD5C9M6_AMBAR</name>
<proteinExistence type="predicted"/>
<feature type="region of interest" description="Disordered" evidence="1">
    <location>
        <begin position="103"/>
        <end position="125"/>
    </location>
</feature>
<protein>
    <submittedName>
        <fullName evidence="2">Uncharacterized protein</fullName>
    </submittedName>
</protein>
<feature type="compositionally biased region" description="Basic and acidic residues" evidence="1">
    <location>
        <begin position="115"/>
        <end position="125"/>
    </location>
</feature>